<evidence type="ECO:0000256" key="1">
    <source>
        <dbReference type="ARBA" id="ARBA00011073"/>
    </source>
</evidence>
<dbReference type="Gene3D" id="2.60.40.1120">
    <property type="entry name" value="Carboxypeptidase-like, regulatory domain"/>
    <property type="match status" value="3"/>
</dbReference>
<keyword evidence="10" id="KW-1185">Reference proteome</keyword>
<dbReference type="PROSITE" id="PS51892">
    <property type="entry name" value="SUBTILASE"/>
    <property type="match status" value="1"/>
</dbReference>
<comment type="caution">
    <text evidence="9">The sequence shown here is derived from an EMBL/GenBank/DDBJ whole genome shotgun (WGS) entry which is preliminary data.</text>
</comment>
<dbReference type="PRINTS" id="PR00723">
    <property type="entry name" value="SUBTILISIN"/>
</dbReference>
<name>A0A7Z1AXN3_9PSEU</name>
<evidence type="ECO:0000313" key="9">
    <source>
        <dbReference type="EMBL" id="OLF10579.1"/>
    </source>
</evidence>
<feature type="chain" id="PRO_5030662583" description="Peptidase S8/S53 domain-containing protein" evidence="7">
    <location>
        <begin position="25"/>
        <end position="1316"/>
    </location>
</feature>
<dbReference type="PROSITE" id="PS00138">
    <property type="entry name" value="SUBTILASE_SER"/>
    <property type="match status" value="1"/>
</dbReference>
<dbReference type="SUPFAM" id="SSF49464">
    <property type="entry name" value="Carboxypeptidase regulatory domain-like"/>
    <property type="match status" value="2"/>
</dbReference>
<evidence type="ECO:0000256" key="6">
    <source>
        <dbReference type="SAM" id="MobiDB-lite"/>
    </source>
</evidence>
<dbReference type="Pfam" id="PF13620">
    <property type="entry name" value="CarboxypepD_reg"/>
    <property type="match status" value="3"/>
</dbReference>
<gene>
    <name evidence="9" type="ORF">BLA60_15490</name>
</gene>
<feature type="active site" description="Charge relay system" evidence="5">
    <location>
        <position position="414"/>
    </location>
</feature>
<evidence type="ECO:0000256" key="5">
    <source>
        <dbReference type="PROSITE-ProRule" id="PRU01240"/>
    </source>
</evidence>
<evidence type="ECO:0000256" key="2">
    <source>
        <dbReference type="ARBA" id="ARBA00022670"/>
    </source>
</evidence>
<dbReference type="Pfam" id="PF00082">
    <property type="entry name" value="Peptidase_S8"/>
    <property type="match status" value="1"/>
</dbReference>
<dbReference type="InterPro" id="IPR000209">
    <property type="entry name" value="Peptidase_S8/S53_dom"/>
</dbReference>
<evidence type="ECO:0000313" key="10">
    <source>
        <dbReference type="Proteomes" id="UP000185696"/>
    </source>
</evidence>
<feature type="domain" description="Peptidase S8/S53" evidence="8">
    <location>
        <begin position="188"/>
        <end position="470"/>
    </location>
</feature>
<evidence type="ECO:0000259" key="8">
    <source>
        <dbReference type="Pfam" id="PF00082"/>
    </source>
</evidence>
<dbReference type="SUPFAM" id="SSF52743">
    <property type="entry name" value="Subtilisin-like"/>
    <property type="match status" value="1"/>
</dbReference>
<dbReference type="CDD" id="cd07481">
    <property type="entry name" value="Peptidases_S8_BacillopeptidaseF-like"/>
    <property type="match status" value="1"/>
</dbReference>
<accession>A0A7Z1AXN3</accession>
<dbReference type="InterPro" id="IPR036852">
    <property type="entry name" value="Peptidase_S8/S53_dom_sf"/>
</dbReference>
<feature type="active site" description="Charge relay system" evidence="5">
    <location>
        <position position="197"/>
    </location>
</feature>
<dbReference type="EMBL" id="MSIF01000006">
    <property type="protein sequence ID" value="OLF10579.1"/>
    <property type="molecule type" value="Genomic_DNA"/>
</dbReference>
<feature type="region of interest" description="Disordered" evidence="6">
    <location>
        <begin position="295"/>
        <end position="319"/>
    </location>
</feature>
<reference evidence="9 10" key="1">
    <citation type="submission" date="2016-12" db="EMBL/GenBank/DDBJ databases">
        <title>The draft genome sequence of Actinophytocola xinjiangensis.</title>
        <authorList>
            <person name="Wang W."/>
            <person name="Yuan L."/>
        </authorList>
    </citation>
    <scope>NUCLEOTIDE SEQUENCE [LARGE SCALE GENOMIC DNA]</scope>
    <source>
        <strain evidence="9 10">CGMCC 4.4663</strain>
    </source>
</reference>
<dbReference type="GO" id="GO:0004252">
    <property type="term" value="F:serine-type endopeptidase activity"/>
    <property type="evidence" value="ECO:0007669"/>
    <property type="project" value="UniProtKB-UniRule"/>
</dbReference>
<feature type="compositionally biased region" description="Polar residues" evidence="6">
    <location>
        <begin position="309"/>
        <end position="318"/>
    </location>
</feature>
<dbReference type="InterPro" id="IPR013784">
    <property type="entry name" value="Carb-bd-like_fold"/>
</dbReference>
<dbReference type="PANTHER" id="PTHR43806:SF11">
    <property type="entry name" value="CEREVISIN-RELATED"/>
    <property type="match status" value="1"/>
</dbReference>
<proteinExistence type="inferred from homology"/>
<keyword evidence="3 5" id="KW-0378">Hydrolase</keyword>
<evidence type="ECO:0000256" key="3">
    <source>
        <dbReference type="ARBA" id="ARBA00022801"/>
    </source>
</evidence>
<dbReference type="InterPro" id="IPR033857">
    <property type="entry name" value="Bacillopeptidase_F"/>
</dbReference>
<keyword evidence="2 5" id="KW-0645">Protease</keyword>
<evidence type="ECO:0000256" key="7">
    <source>
        <dbReference type="SAM" id="SignalP"/>
    </source>
</evidence>
<feature type="active site" description="Charge relay system" evidence="5">
    <location>
        <position position="242"/>
    </location>
</feature>
<dbReference type="OrthoDB" id="5240813at2"/>
<dbReference type="SUPFAM" id="SSF49452">
    <property type="entry name" value="Starch-binding domain-like"/>
    <property type="match status" value="1"/>
</dbReference>
<feature type="signal peptide" evidence="7">
    <location>
        <begin position="1"/>
        <end position="24"/>
    </location>
</feature>
<dbReference type="PANTHER" id="PTHR43806">
    <property type="entry name" value="PEPTIDASE S8"/>
    <property type="match status" value="1"/>
</dbReference>
<keyword evidence="7" id="KW-0732">Signal</keyword>
<dbReference type="Proteomes" id="UP000185696">
    <property type="component" value="Unassembled WGS sequence"/>
</dbReference>
<evidence type="ECO:0000256" key="4">
    <source>
        <dbReference type="ARBA" id="ARBA00022825"/>
    </source>
</evidence>
<dbReference type="Gene3D" id="3.40.50.200">
    <property type="entry name" value="Peptidase S8/S53 domain"/>
    <property type="match status" value="1"/>
</dbReference>
<dbReference type="InterPro" id="IPR050131">
    <property type="entry name" value="Peptidase_S8_subtilisin-like"/>
</dbReference>
<dbReference type="GO" id="GO:0006508">
    <property type="term" value="P:proteolysis"/>
    <property type="evidence" value="ECO:0007669"/>
    <property type="project" value="UniProtKB-KW"/>
</dbReference>
<dbReference type="RefSeq" id="WP_075133568.1">
    <property type="nucleotide sequence ID" value="NZ_MSIF01000006.1"/>
</dbReference>
<dbReference type="InterPro" id="IPR015500">
    <property type="entry name" value="Peptidase_S8_subtilisin-rel"/>
</dbReference>
<organism evidence="9 10">
    <name type="scientific">Actinophytocola xinjiangensis</name>
    <dbReference type="NCBI Taxonomy" id="485602"/>
    <lineage>
        <taxon>Bacteria</taxon>
        <taxon>Bacillati</taxon>
        <taxon>Actinomycetota</taxon>
        <taxon>Actinomycetes</taxon>
        <taxon>Pseudonocardiales</taxon>
        <taxon>Pseudonocardiaceae</taxon>
    </lineage>
</organism>
<dbReference type="GO" id="GO:0030246">
    <property type="term" value="F:carbohydrate binding"/>
    <property type="evidence" value="ECO:0007669"/>
    <property type="project" value="InterPro"/>
</dbReference>
<feature type="region of interest" description="Disordered" evidence="6">
    <location>
        <begin position="141"/>
        <end position="165"/>
    </location>
</feature>
<protein>
    <recommendedName>
        <fullName evidence="8">Peptidase S8/S53 domain-containing protein</fullName>
    </recommendedName>
</protein>
<keyword evidence="4 5" id="KW-0720">Serine protease</keyword>
<sequence>MTALSVAGLTLSLLVAVSPPVAGAVAEPGSGTTAADKIGPDLTKRFAAAPDEAQDFWITFTADADTTAARDVRSWDNRGALVVDRLRATAKDSQAATIARLKKAKVEYTSVWITNAVRVEDGSLGLAHALAADPGVDRILPPQEYQPPAPVSSEPSESRVGVNAEAEPEWGVKNIRADQVWRDYGVRGDGIVIGSLDTGVQFDHPALASSYRGYHNDGTFSHDYNWFDASGVSGSPTDSSGHGTHTVGTMVGDDGAANRTGVAPGATWIAANGCAICSDTDLIASAQWMLAPTKVDGTAPDPSKRPDIINNSWGSRVPSNDPFMEDIQQAWADAGIFGVWSNGNNGPDCATSSSPGSRTINYSVGAYDVNNTIAPFSSRGAGQDGEIKPNISAPGVNVRSSVPGGRYALFNGTSMAAPHVAGAIALLWAADPALVGDVAGTRQLLDSTAVDTADAQCGGTAEDNNVYGEGRLDAMALLEETDQGSFGTLTGTVASTSGAAVPGATIQLTAGSTVRSSRSDDTGAFTLKIPAGEYSATVTAFGFEEATETVTVTAGGTATLAVSLVALPGYTITGRVVDESNGTGLPNASVTVAGSVYGATTDLDGNYTIKNVPAPRTHLVSIDAGICGDRKIFRSVDLVDADVSLGPVVVPRRAIDGRTMSQIGTPYGYDCVVEKRTWTPGTDRVELTPNPDAHNAVSAELALPFEFRYQGYPTTKVEVKNHTTGITELGFCVDEPRWHAIRPDDNCAPTPRIQLDDLLWLVEGAEVRTATAGSAPHRTFTVEFHNFVVAKTTSRIDLAVVLYEGGDITIGADRVDTEVPESMTGGKVVFMTGSSGSPTTMACCTTDYIQDPHAGNWQWRTNDTQMRIDLPDTGLVQGTVTDAATRKPIAGASVDIVDDHGRLRWRYRTDSRGRYRAEIFTGQRYTVSAMKPGGYPTRSATATAGITAAQTSATANLSLTSATPTVRTVQASAGSTTFKLENKGKEQFDWQASVRNPVDSAAPATATRRVNIPFGMYSMAIEEADDSWWVALAKLDGTHRIAEYTTGGVATGRTIPTEAIMRSLGVDPRTVDVRDLAFVDALEEICFVVNMNFNGILCAKAATGQLARTMRFDIPQEGGINGLAYDEATDRFFVELDPGPDTRRELGTDILTVAGWRSADAGAVRNRCVMYGVDGIGLAYQPGSGSLWKTTRGVLATPPYLVRVDPRSCIELAAHRLAAGTPLLLRGTDIRDDGTLLSTGFATEAILEHSTGDDLLASAPWLKLSQTSGVQGRKATSITATLDADRLPPGVTGHVEVVVRGNGGENQELTVPVQVP</sequence>
<dbReference type="InterPro" id="IPR008969">
    <property type="entry name" value="CarboxyPept-like_regulatory"/>
</dbReference>
<comment type="similarity">
    <text evidence="1 5">Belongs to the peptidase S8 family.</text>
</comment>
<dbReference type="InterPro" id="IPR023828">
    <property type="entry name" value="Peptidase_S8_Ser-AS"/>
</dbReference>